<proteinExistence type="predicted"/>
<keyword evidence="1 5" id="KW-0489">Methyltransferase</keyword>
<keyword evidence="3" id="KW-0949">S-adenosyl-L-methionine</keyword>
<dbReference type="AlphaFoldDB" id="A0A410JVV7"/>
<evidence type="ECO:0000256" key="2">
    <source>
        <dbReference type="ARBA" id="ARBA00022679"/>
    </source>
</evidence>
<protein>
    <submittedName>
        <fullName evidence="5">Class I SAM-dependent methyltransferase</fullName>
    </submittedName>
</protein>
<evidence type="ECO:0000259" key="4">
    <source>
        <dbReference type="Pfam" id="PF13649"/>
    </source>
</evidence>
<reference evidence="5 6" key="1">
    <citation type="submission" date="2019-01" db="EMBL/GenBank/DDBJ databases">
        <title>Geovibrio thiophilus DSM 11263, complete genome.</title>
        <authorList>
            <person name="Spring S."/>
            <person name="Bunk B."/>
            <person name="Sproer C."/>
        </authorList>
    </citation>
    <scope>NUCLEOTIDE SEQUENCE [LARGE SCALE GENOMIC DNA]</scope>
    <source>
        <strain evidence="5 6">DSM 11263</strain>
    </source>
</reference>
<organism evidence="5 6">
    <name type="scientific">Geovibrio thiophilus</name>
    <dbReference type="NCBI Taxonomy" id="139438"/>
    <lineage>
        <taxon>Bacteria</taxon>
        <taxon>Pseudomonadati</taxon>
        <taxon>Deferribacterota</taxon>
        <taxon>Deferribacteres</taxon>
        <taxon>Deferribacterales</taxon>
        <taxon>Geovibrionaceae</taxon>
        <taxon>Geovibrio</taxon>
    </lineage>
</organism>
<dbReference type="Pfam" id="PF13649">
    <property type="entry name" value="Methyltransf_25"/>
    <property type="match status" value="1"/>
</dbReference>
<dbReference type="SUPFAM" id="SSF53335">
    <property type="entry name" value="S-adenosyl-L-methionine-dependent methyltransferases"/>
    <property type="match status" value="1"/>
</dbReference>
<dbReference type="PANTHER" id="PTHR43464">
    <property type="entry name" value="METHYLTRANSFERASE"/>
    <property type="match status" value="1"/>
</dbReference>
<dbReference type="OrthoDB" id="9790700at2"/>
<dbReference type="Proteomes" id="UP000287502">
    <property type="component" value="Chromosome"/>
</dbReference>
<dbReference type="InterPro" id="IPR041698">
    <property type="entry name" value="Methyltransf_25"/>
</dbReference>
<keyword evidence="2 5" id="KW-0808">Transferase</keyword>
<evidence type="ECO:0000313" key="5">
    <source>
        <dbReference type="EMBL" id="QAR32161.1"/>
    </source>
</evidence>
<name>A0A410JVV7_9BACT</name>
<evidence type="ECO:0000256" key="3">
    <source>
        <dbReference type="ARBA" id="ARBA00022691"/>
    </source>
</evidence>
<dbReference type="EMBL" id="CP035108">
    <property type="protein sequence ID" value="QAR32161.1"/>
    <property type="molecule type" value="Genomic_DNA"/>
</dbReference>
<dbReference type="RefSeq" id="WP_128465448.1">
    <property type="nucleotide sequence ID" value="NZ_CP035108.1"/>
</dbReference>
<dbReference type="GO" id="GO:0032259">
    <property type="term" value="P:methylation"/>
    <property type="evidence" value="ECO:0007669"/>
    <property type="project" value="UniProtKB-KW"/>
</dbReference>
<dbReference type="KEGG" id="gtl:EP073_01730"/>
<dbReference type="Gene3D" id="3.40.50.150">
    <property type="entry name" value="Vaccinia Virus protein VP39"/>
    <property type="match status" value="1"/>
</dbReference>
<keyword evidence="6" id="KW-1185">Reference proteome</keyword>
<dbReference type="PANTHER" id="PTHR43464:SF19">
    <property type="entry name" value="UBIQUINONE BIOSYNTHESIS O-METHYLTRANSFERASE, MITOCHONDRIAL"/>
    <property type="match status" value="1"/>
</dbReference>
<dbReference type="CDD" id="cd02440">
    <property type="entry name" value="AdoMet_MTases"/>
    <property type="match status" value="1"/>
</dbReference>
<dbReference type="GO" id="GO:0008168">
    <property type="term" value="F:methyltransferase activity"/>
    <property type="evidence" value="ECO:0007669"/>
    <property type="project" value="UniProtKB-KW"/>
</dbReference>
<evidence type="ECO:0000256" key="1">
    <source>
        <dbReference type="ARBA" id="ARBA00022603"/>
    </source>
</evidence>
<accession>A0A410JVV7</accession>
<sequence>MDFVKTREQQEKFWNNKAKTFPRYEEKEDNYEAGMLNRAREHGVVFKDADILDVGCGSGMYTIRLGKDAKHVTATDISSEMLRILKEDASAQGINNIDTFLGDWLEFKPDKKYDVVFCSMTPAVQSEEGRAKVMEHAGGWVVYMGFADRTEMNMTAGLYRHYGITPKKFHDAPGMRAYLEERGIKYTTSLVSGEWAVPRTYEEAAASCRDMLSLYNIEPDEEILAENIKPAMDETGKYIERTAYSIEMIVWHV</sequence>
<dbReference type="InterPro" id="IPR029063">
    <property type="entry name" value="SAM-dependent_MTases_sf"/>
</dbReference>
<gene>
    <name evidence="5" type="ORF">EP073_01730</name>
</gene>
<evidence type="ECO:0000313" key="6">
    <source>
        <dbReference type="Proteomes" id="UP000287502"/>
    </source>
</evidence>
<feature type="domain" description="Methyltransferase" evidence="4">
    <location>
        <begin position="51"/>
        <end position="135"/>
    </location>
</feature>